<evidence type="ECO:0008006" key="4">
    <source>
        <dbReference type="Google" id="ProtNLM"/>
    </source>
</evidence>
<accession>A0ABU6FJ39</accession>
<evidence type="ECO:0000313" key="3">
    <source>
        <dbReference type="Proteomes" id="UP001354931"/>
    </source>
</evidence>
<feature type="compositionally biased region" description="Low complexity" evidence="1">
    <location>
        <begin position="37"/>
        <end position="50"/>
    </location>
</feature>
<dbReference type="RefSeq" id="WP_326023597.1">
    <property type="nucleotide sequence ID" value="NZ_JAOZYC010000201.1"/>
</dbReference>
<keyword evidence="3" id="KW-1185">Reference proteome</keyword>
<evidence type="ECO:0000256" key="1">
    <source>
        <dbReference type="SAM" id="MobiDB-lite"/>
    </source>
</evidence>
<reference evidence="2 3" key="1">
    <citation type="submission" date="2022-10" db="EMBL/GenBank/DDBJ databases">
        <authorList>
            <person name="Xie J."/>
            <person name="Shen N."/>
        </authorList>
    </citation>
    <scope>NUCLEOTIDE SEQUENCE [LARGE SCALE GENOMIC DNA]</scope>
    <source>
        <strain evidence="2 3">YIM65594</strain>
    </source>
</reference>
<gene>
    <name evidence="2" type="ORF">OKJ99_40865</name>
</gene>
<dbReference type="Proteomes" id="UP001354931">
    <property type="component" value="Unassembled WGS sequence"/>
</dbReference>
<feature type="region of interest" description="Disordered" evidence="1">
    <location>
        <begin position="37"/>
        <end position="108"/>
    </location>
</feature>
<dbReference type="EMBL" id="JAOZYC010000201">
    <property type="protein sequence ID" value="MEB8343849.1"/>
    <property type="molecule type" value="Genomic_DNA"/>
</dbReference>
<feature type="compositionally biased region" description="Basic and acidic residues" evidence="1">
    <location>
        <begin position="55"/>
        <end position="65"/>
    </location>
</feature>
<protein>
    <recommendedName>
        <fullName evidence="4">Secreted protein</fullName>
    </recommendedName>
</protein>
<organism evidence="2 3">
    <name type="scientific">Streptomyces endophyticus</name>
    <dbReference type="NCBI Taxonomy" id="714166"/>
    <lineage>
        <taxon>Bacteria</taxon>
        <taxon>Bacillati</taxon>
        <taxon>Actinomycetota</taxon>
        <taxon>Actinomycetes</taxon>
        <taxon>Kitasatosporales</taxon>
        <taxon>Streptomycetaceae</taxon>
        <taxon>Streptomyces</taxon>
    </lineage>
</organism>
<proteinExistence type="predicted"/>
<name>A0ABU6FJ39_9ACTN</name>
<evidence type="ECO:0000313" key="2">
    <source>
        <dbReference type="EMBL" id="MEB8343849.1"/>
    </source>
</evidence>
<sequence length="114" mass="11670">MSTATSAAAPGHRVPGLVRALVVLFALLFAPLAAVPAGASAPPPAAASSSCEPGEGTRDTSEEALRLPTGHPVRLLTTPPQYAPPRPLVAARPDTTTHPAPPSRRALRTVVLRC</sequence>
<comment type="caution">
    <text evidence="2">The sequence shown here is derived from an EMBL/GenBank/DDBJ whole genome shotgun (WGS) entry which is preliminary data.</text>
</comment>